<dbReference type="SUPFAM" id="SSF103481">
    <property type="entry name" value="Multidrug resistance efflux transporter EmrE"/>
    <property type="match status" value="1"/>
</dbReference>
<dbReference type="InterPro" id="IPR004853">
    <property type="entry name" value="Sugar_P_trans_dom"/>
</dbReference>
<feature type="transmembrane region" description="Helical" evidence="6">
    <location>
        <begin position="141"/>
        <end position="160"/>
    </location>
</feature>
<feature type="transmembrane region" description="Helical" evidence="6">
    <location>
        <begin position="167"/>
        <end position="184"/>
    </location>
</feature>
<evidence type="ECO:0000256" key="4">
    <source>
        <dbReference type="ARBA" id="ARBA00023136"/>
    </source>
</evidence>
<keyword evidence="3 6" id="KW-1133">Transmembrane helix</keyword>
<feature type="transmembrane region" description="Helical" evidence="6">
    <location>
        <begin position="6"/>
        <end position="24"/>
    </location>
</feature>
<keyword evidence="4 6" id="KW-0472">Membrane</keyword>
<gene>
    <name evidence="8" type="ORF">AMON00008_LOCUS5977</name>
</gene>
<evidence type="ECO:0000256" key="5">
    <source>
        <dbReference type="SAM" id="MobiDB-lite"/>
    </source>
</evidence>
<feature type="transmembrane region" description="Helical" evidence="6">
    <location>
        <begin position="257"/>
        <end position="276"/>
    </location>
</feature>
<dbReference type="AlphaFoldDB" id="A0A7S4PYL3"/>
<feature type="compositionally biased region" description="Low complexity" evidence="5">
    <location>
        <begin position="429"/>
        <end position="439"/>
    </location>
</feature>
<dbReference type="EMBL" id="HBNR01009087">
    <property type="protein sequence ID" value="CAE4566358.1"/>
    <property type="molecule type" value="Transcribed_RNA"/>
</dbReference>
<dbReference type="InterPro" id="IPR050186">
    <property type="entry name" value="TPT_transporter"/>
</dbReference>
<evidence type="ECO:0000259" key="7">
    <source>
        <dbReference type="Pfam" id="PF03151"/>
    </source>
</evidence>
<comment type="subcellular location">
    <subcellularLocation>
        <location evidence="1">Membrane</location>
        <topology evidence="1">Multi-pass membrane protein</topology>
    </subcellularLocation>
</comment>
<feature type="domain" description="Sugar phosphate transporter" evidence="7">
    <location>
        <begin position="44"/>
        <end position="332"/>
    </location>
</feature>
<feature type="region of interest" description="Disordered" evidence="5">
    <location>
        <begin position="414"/>
        <end position="555"/>
    </location>
</feature>
<dbReference type="Pfam" id="PF03151">
    <property type="entry name" value="TPT"/>
    <property type="match status" value="1"/>
</dbReference>
<evidence type="ECO:0000313" key="8">
    <source>
        <dbReference type="EMBL" id="CAE4566358.1"/>
    </source>
</evidence>
<dbReference type="InterPro" id="IPR037185">
    <property type="entry name" value="EmrE-like"/>
</dbReference>
<protein>
    <recommendedName>
        <fullName evidence="7">Sugar phosphate transporter domain-containing protein</fullName>
    </recommendedName>
</protein>
<feature type="compositionally biased region" description="Low complexity" evidence="5">
    <location>
        <begin position="484"/>
        <end position="501"/>
    </location>
</feature>
<dbReference type="GO" id="GO:0016020">
    <property type="term" value="C:membrane"/>
    <property type="evidence" value="ECO:0007669"/>
    <property type="project" value="UniProtKB-SubCell"/>
</dbReference>
<keyword evidence="2 6" id="KW-0812">Transmembrane</keyword>
<feature type="transmembrane region" description="Helical" evidence="6">
    <location>
        <begin position="36"/>
        <end position="57"/>
    </location>
</feature>
<evidence type="ECO:0000256" key="6">
    <source>
        <dbReference type="SAM" id="Phobius"/>
    </source>
</evidence>
<name>A0A7S4PYL3_9DINO</name>
<dbReference type="PANTHER" id="PTHR11132">
    <property type="entry name" value="SOLUTE CARRIER FAMILY 35"/>
    <property type="match status" value="1"/>
</dbReference>
<feature type="transmembrane region" description="Helical" evidence="6">
    <location>
        <begin position="316"/>
        <end position="334"/>
    </location>
</feature>
<sequence length="555" mass="57786">MAVAARILSELGFFLCLVLISEAFRRIAQKHSPDSSLVQALLICSLVLAWYTISITLVLFNKWAVTSWGDGGLKFPIFYAMTHMMCKGIFSYAFQRCIWCKPLPLPSRRDLIGTSLVGAMTGLDVAASMMSFLYISVTFFTMLKSASLIFLMVLGVAVGIEPCSLKVGCPVLVIAGGILLTSYGEARFDTRGFTLVLASELFAAIRWIVTQMILQGGSLGSMVVVFYMSPASTLTLFPLAMLSESRELAVLTDPATLARFLGMVMFPGFMAFLLLLVEVQLVKETSSLTLSVFGNLKSLVTIVFAIIVFGEQASPLQWLGLVIALNGMFGYSYAKQKAMSVNALASLRYEFLIQEEGEVELEDAKTGPAGIPPDGSTPMASPVAGVGFGEGRGAAAVQPASQAGQAASSCAPQVLGLPSSMRGSTSGQAQEPAAPTAEEPSARPVGVQPTGSTGNGKGDPVHGSGLDSPPQSDTASGSEDGGDRSPSPDISSSSAPVGSSPHEAPGTLEAADVHEAQGTAAAEAQQAPSALDAARAQEALGAAEAEDAAEQSGGL</sequence>
<feature type="compositionally biased region" description="Low complexity" evidence="5">
    <location>
        <begin position="516"/>
        <end position="543"/>
    </location>
</feature>
<feature type="transmembrane region" description="Helical" evidence="6">
    <location>
        <begin position="190"/>
        <end position="209"/>
    </location>
</feature>
<accession>A0A7S4PYL3</accession>
<feature type="transmembrane region" description="Helical" evidence="6">
    <location>
        <begin position="216"/>
        <end position="237"/>
    </location>
</feature>
<evidence type="ECO:0000256" key="1">
    <source>
        <dbReference type="ARBA" id="ARBA00004141"/>
    </source>
</evidence>
<proteinExistence type="predicted"/>
<evidence type="ECO:0000256" key="3">
    <source>
        <dbReference type="ARBA" id="ARBA00022989"/>
    </source>
</evidence>
<reference evidence="8" key="1">
    <citation type="submission" date="2021-01" db="EMBL/GenBank/DDBJ databases">
        <authorList>
            <person name="Corre E."/>
            <person name="Pelletier E."/>
            <person name="Niang G."/>
            <person name="Scheremetjew M."/>
            <person name="Finn R."/>
            <person name="Kale V."/>
            <person name="Holt S."/>
            <person name="Cochrane G."/>
            <person name="Meng A."/>
            <person name="Brown T."/>
            <person name="Cohen L."/>
        </authorList>
    </citation>
    <scope>NUCLEOTIDE SEQUENCE</scope>
    <source>
        <strain evidence="8">CCMP3105</strain>
    </source>
</reference>
<organism evidence="8">
    <name type="scientific">Alexandrium monilatum</name>
    <dbReference type="NCBI Taxonomy" id="311494"/>
    <lineage>
        <taxon>Eukaryota</taxon>
        <taxon>Sar</taxon>
        <taxon>Alveolata</taxon>
        <taxon>Dinophyceae</taxon>
        <taxon>Gonyaulacales</taxon>
        <taxon>Pyrocystaceae</taxon>
        <taxon>Alexandrium</taxon>
    </lineage>
</organism>
<feature type="transmembrane region" description="Helical" evidence="6">
    <location>
        <begin position="288"/>
        <end position="310"/>
    </location>
</feature>
<evidence type="ECO:0000256" key="2">
    <source>
        <dbReference type="ARBA" id="ARBA00022692"/>
    </source>
</evidence>